<proteinExistence type="predicted"/>
<sequence length="57" mass="6431">MGSFIHQQFLLEPIPTLQQSSHRTDVSLAMSGGLQEFSQIEHTHRRTTESMSPVCMS</sequence>
<dbReference type="EMBL" id="GBXM01072238">
    <property type="protein sequence ID" value="JAH36339.1"/>
    <property type="molecule type" value="Transcribed_RNA"/>
</dbReference>
<protein>
    <submittedName>
        <fullName evidence="1">Uncharacterized protein</fullName>
    </submittedName>
</protein>
<name>A0A0E9S4L1_ANGAN</name>
<reference evidence="1" key="2">
    <citation type="journal article" date="2015" name="Fish Shellfish Immunol.">
        <title>Early steps in the European eel (Anguilla anguilla)-Vibrio vulnificus interaction in the gills: Role of the RtxA13 toxin.</title>
        <authorList>
            <person name="Callol A."/>
            <person name="Pajuelo D."/>
            <person name="Ebbesson L."/>
            <person name="Teles M."/>
            <person name="MacKenzie S."/>
            <person name="Amaro C."/>
        </authorList>
    </citation>
    <scope>NUCLEOTIDE SEQUENCE</scope>
</reference>
<dbReference type="AlphaFoldDB" id="A0A0E9S4L1"/>
<organism evidence="1">
    <name type="scientific">Anguilla anguilla</name>
    <name type="common">European freshwater eel</name>
    <name type="synonym">Muraena anguilla</name>
    <dbReference type="NCBI Taxonomy" id="7936"/>
    <lineage>
        <taxon>Eukaryota</taxon>
        <taxon>Metazoa</taxon>
        <taxon>Chordata</taxon>
        <taxon>Craniata</taxon>
        <taxon>Vertebrata</taxon>
        <taxon>Euteleostomi</taxon>
        <taxon>Actinopterygii</taxon>
        <taxon>Neopterygii</taxon>
        <taxon>Teleostei</taxon>
        <taxon>Anguilliformes</taxon>
        <taxon>Anguillidae</taxon>
        <taxon>Anguilla</taxon>
    </lineage>
</organism>
<evidence type="ECO:0000313" key="1">
    <source>
        <dbReference type="EMBL" id="JAH36339.1"/>
    </source>
</evidence>
<accession>A0A0E9S4L1</accession>
<reference evidence="1" key="1">
    <citation type="submission" date="2014-11" db="EMBL/GenBank/DDBJ databases">
        <authorList>
            <person name="Amaro Gonzalez C."/>
        </authorList>
    </citation>
    <scope>NUCLEOTIDE SEQUENCE</scope>
</reference>